<dbReference type="Pfam" id="PF01047">
    <property type="entry name" value="MarR"/>
    <property type="match status" value="1"/>
</dbReference>
<comment type="caution">
    <text evidence="2">The sequence shown here is derived from an EMBL/GenBank/DDBJ whole genome shotgun (WGS) entry which is preliminary data.</text>
</comment>
<proteinExistence type="predicted"/>
<evidence type="ECO:0000313" key="2">
    <source>
        <dbReference type="EMBL" id="GAA4426243.1"/>
    </source>
</evidence>
<name>A0ABP8LCZ3_9MICO</name>
<dbReference type="InterPro" id="IPR036388">
    <property type="entry name" value="WH-like_DNA-bd_sf"/>
</dbReference>
<dbReference type="Gene3D" id="1.10.10.10">
    <property type="entry name" value="Winged helix-like DNA-binding domain superfamily/Winged helix DNA-binding domain"/>
    <property type="match status" value="1"/>
</dbReference>
<dbReference type="PANTHER" id="PTHR33164:SF43">
    <property type="entry name" value="HTH-TYPE TRANSCRIPTIONAL REPRESSOR YETL"/>
    <property type="match status" value="1"/>
</dbReference>
<accession>A0ABP8LCZ3</accession>
<gene>
    <name evidence="2" type="ORF">GCM10023169_24810</name>
</gene>
<dbReference type="SMART" id="SM00347">
    <property type="entry name" value="HTH_MARR"/>
    <property type="match status" value="1"/>
</dbReference>
<dbReference type="PROSITE" id="PS50995">
    <property type="entry name" value="HTH_MARR_2"/>
    <property type="match status" value="1"/>
</dbReference>
<reference evidence="3" key="1">
    <citation type="journal article" date="2019" name="Int. J. Syst. Evol. Microbiol.">
        <title>The Global Catalogue of Microorganisms (GCM) 10K type strain sequencing project: providing services to taxonomists for standard genome sequencing and annotation.</title>
        <authorList>
            <consortium name="The Broad Institute Genomics Platform"/>
            <consortium name="The Broad Institute Genome Sequencing Center for Infectious Disease"/>
            <person name="Wu L."/>
            <person name="Ma J."/>
        </authorList>
    </citation>
    <scope>NUCLEOTIDE SEQUENCE [LARGE SCALE GENOMIC DNA]</scope>
    <source>
        <strain evidence="3">JCM 17810</strain>
    </source>
</reference>
<dbReference type="InterPro" id="IPR039422">
    <property type="entry name" value="MarR/SlyA-like"/>
</dbReference>
<dbReference type="SUPFAM" id="SSF46785">
    <property type="entry name" value="Winged helix' DNA-binding domain"/>
    <property type="match status" value="1"/>
</dbReference>
<evidence type="ECO:0000313" key="3">
    <source>
        <dbReference type="Proteomes" id="UP001500622"/>
    </source>
</evidence>
<protein>
    <submittedName>
        <fullName evidence="2">MarR family winged helix-turn-helix transcriptional regulator</fullName>
    </submittedName>
</protein>
<dbReference type="InterPro" id="IPR036390">
    <property type="entry name" value="WH_DNA-bd_sf"/>
</dbReference>
<keyword evidence="3" id="KW-1185">Reference proteome</keyword>
<organism evidence="2 3">
    <name type="scientific">Georgenia halophila</name>
    <dbReference type="NCBI Taxonomy" id="620889"/>
    <lineage>
        <taxon>Bacteria</taxon>
        <taxon>Bacillati</taxon>
        <taxon>Actinomycetota</taxon>
        <taxon>Actinomycetes</taxon>
        <taxon>Micrococcales</taxon>
        <taxon>Bogoriellaceae</taxon>
        <taxon>Georgenia</taxon>
    </lineage>
</organism>
<dbReference type="EMBL" id="BAABGN010000011">
    <property type="protein sequence ID" value="GAA4426243.1"/>
    <property type="molecule type" value="Genomic_DNA"/>
</dbReference>
<dbReference type="CDD" id="cd00090">
    <property type="entry name" value="HTH_ARSR"/>
    <property type="match status" value="1"/>
</dbReference>
<feature type="domain" description="HTH marR-type" evidence="1">
    <location>
        <begin position="6"/>
        <end position="139"/>
    </location>
</feature>
<dbReference type="PRINTS" id="PR00598">
    <property type="entry name" value="HTHMARR"/>
</dbReference>
<dbReference type="InterPro" id="IPR011991">
    <property type="entry name" value="ArsR-like_HTH"/>
</dbReference>
<sequence length="151" mass="16962">MDLGPNAPIAVWLWHTVQRMTRAFDELLAEHGGSRPVWHILLALQSNTHATQRDLAAEVGIREATLTHHLRAMEERGLIIRYRAASNRRVQQIEVTPDGVALFKELRKEAMAFDRQLRKVLGSEADVATFRDALDRIATALDDGRPVPPLG</sequence>
<evidence type="ECO:0000259" key="1">
    <source>
        <dbReference type="PROSITE" id="PS50995"/>
    </source>
</evidence>
<dbReference type="InterPro" id="IPR000835">
    <property type="entry name" value="HTH_MarR-typ"/>
</dbReference>
<dbReference type="RefSeq" id="WP_345216573.1">
    <property type="nucleotide sequence ID" value="NZ_BAABGN010000011.1"/>
</dbReference>
<dbReference type="Proteomes" id="UP001500622">
    <property type="component" value="Unassembled WGS sequence"/>
</dbReference>
<dbReference type="PANTHER" id="PTHR33164">
    <property type="entry name" value="TRANSCRIPTIONAL REGULATOR, MARR FAMILY"/>
    <property type="match status" value="1"/>
</dbReference>